<proteinExistence type="predicted"/>
<dbReference type="PROSITE" id="PS50181">
    <property type="entry name" value="FBOX"/>
    <property type="match status" value="1"/>
</dbReference>
<accession>A0A182JAI7</accession>
<dbReference type="Pfam" id="PF12937">
    <property type="entry name" value="F-box-like"/>
    <property type="match status" value="1"/>
</dbReference>
<dbReference type="GO" id="GO:0005737">
    <property type="term" value="C:cytoplasm"/>
    <property type="evidence" value="ECO:0007669"/>
    <property type="project" value="TreeGrafter"/>
</dbReference>
<name>A0A182JAI7_ANOAO</name>
<dbReference type="InterPro" id="IPR001810">
    <property type="entry name" value="F-box_dom"/>
</dbReference>
<dbReference type="InterPro" id="IPR036047">
    <property type="entry name" value="F-box-like_dom_sf"/>
</dbReference>
<dbReference type="InterPro" id="IPR050648">
    <property type="entry name" value="F-box_LRR-repeat"/>
</dbReference>
<dbReference type="EnsemblMetazoa" id="AATE014453-RA">
    <property type="protein sequence ID" value="AATE014453-PA.1"/>
    <property type="gene ID" value="AATE014453"/>
</dbReference>
<dbReference type="SUPFAM" id="SSF81383">
    <property type="entry name" value="F-box domain"/>
    <property type="match status" value="1"/>
</dbReference>
<protein>
    <submittedName>
        <fullName evidence="1">Uncharacterized protein</fullName>
    </submittedName>
</protein>
<evidence type="ECO:0000313" key="1">
    <source>
        <dbReference type="EnsemblMetazoa" id="AATE014453-PA.1"/>
    </source>
</evidence>
<dbReference type="AlphaFoldDB" id="A0A182JAI7"/>
<dbReference type="VEuPathDB" id="VectorBase:AATE014453"/>
<dbReference type="STRING" id="41427.A0A182JAI7"/>
<sequence length="563" mass="63517">MAQRAEVDRKCQYVQGVLYASDQYGPSTSISYTAMNLIGRPENYPDFDEFVNSYMLTTHGEWWREVPSFYPEFGLSNVPASQNPPVTDFIVVSFEDPVFPLSLEVYETFNPGAIRRVWAFTPAGSVKWELLWTRTWADVCLLTRAPVFKENLIKIKTPVRVIRLEFDTTHLQYIPGYDGMLLCGLADRPSECGQGDPPALQPLADDVGHTSSRAGTINITELAAEMLLNIFSFLDIWSLSSVERVCQKFNLVARDPGLFRAVNLRPYWMLVNTARVQWLAARCTGIRKLDVSWCGMFDANFAASVHRLLLTCGKAITHLRLDDIPVPFTGEQLCGIADHCPSLKEVSLRQMQLQPPPEQLSFINLTRLNVARTAIGTECLVHLLPRNPQLQHLNVTCCLNVDLQELVTTITKHNRELISLNLWKAGELLPAGLRTLQVCTKLRELDLGWTIPQDRLDGALGDVLKSCPGMLKLGLAGLRGLQDADVVDIVKYCRQLQQLDLMGCISVTGSSVDRVFYTCCNLRFVDINHCERITNAFLMDWDMLYSGIFQFITRAKMIDYHSN</sequence>
<dbReference type="SUPFAM" id="SSF52047">
    <property type="entry name" value="RNI-like"/>
    <property type="match status" value="1"/>
</dbReference>
<reference evidence="1" key="1">
    <citation type="submission" date="2022-08" db="UniProtKB">
        <authorList>
            <consortium name="EnsemblMetazoa"/>
        </authorList>
    </citation>
    <scope>IDENTIFICATION</scope>
    <source>
        <strain evidence="1">EBRO</strain>
    </source>
</reference>
<dbReference type="Gene3D" id="1.20.1280.50">
    <property type="match status" value="1"/>
</dbReference>
<dbReference type="Gene3D" id="3.80.10.10">
    <property type="entry name" value="Ribonuclease Inhibitor"/>
    <property type="match status" value="2"/>
</dbReference>
<dbReference type="InterPro" id="IPR032675">
    <property type="entry name" value="LRR_dom_sf"/>
</dbReference>
<organism evidence="1">
    <name type="scientific">Anopheles atroparvus</name>
    <name type="common">European mosquito</name>
    <dbReference type="NCBI Taxonomy" id="41427"/>
    <lineage>
        <taxon>Eukaryota</taxon>
        <taxon>Metazoa</taxon>
        <taxon>Ecdysozoa</taxon>
        <taxon>Arthropoda</taxon>
        <taxon>Hexapoda</taxon>
        <taxon>Insecta</taxon>
        <taxon>Pterygota</taxon>
        <taxon>Neoptera</taxon>
        <taxon>Endopterygota</taxon>
        <taxon>Diptera</taxon>
        <taxon>Nematocera</taxon>
        <taxon>Culicoidea</taxon>
        <taxon>Culicidae</taxon>
        <taxon>Anophelinae</taxon>
        <taxon>Anopheles</taxon>
    </lineage>
</organism>
<dbReference type="PANTHER" id="PTHR13382">
    <property type="entry name" value="MITOCHONDRIAL ATP SYNTHASE COUPLING FACTOR B"/>
    <property type="match status" value="1"/>
</dbReference>